<evidence type="ECO:0000259" key="7">
    <source>
        <dbReference type="PROSITE" id="PS50048"/>
    </source>
</evidence>
<evidence type="ECO:0000256" key="4">
    <source>
        <dbReference type="ARBA" id="ARBA00023163"/>
    </source>
</evidence>
<sequence length="461" mass="50916">MISSRRKSCSACARGKRRCDLGFPQCGRCLARRVTCVYAWISPQEAQHLMKPTNPSLRIQQESPQKYLDPSGTTEISQSSHELPELGEPQANNNATSCPAPITLSPALVSLVDEITGRGRTLSFLAPDPHLPFLDKSYPNVGPDVSTPQPPYNIGIPPAPLQGAGGGLIYTEKIFQTRAKYAASRLVRQVGALAETGQACFIHHSHIDRSAILRDAFAACCLNKTCNPSNQSLILSEITRRAELLIEATETAISLTPPGAHSATNLILLPAVQAMLIYQCMRLFSAANITQQTQAELDAKSLARWVDILQEQTRWSWESLSSATQLDLSVWKDWVQAESIRRTVIFSELLHGIYTFIRLGWYQPSARMAKQSFTGQVALWEAKSPEDWLQATQQKHWVELNMSSFHDGIEAASPEDLDELGIIILASYNGVDVLEEWAGGDKRLLDKWGLSAGNDFLSSCR</sequence>
<accession>A0A8K0S1U6</accession>
<keyword evidence="9" id="KW-1185">Reference proteome</keyword>
<dbReference type="Pfam" id="PF00172">
    <property type="entry name" value="Zn_clus"/>
    <property type="match status" value="1"/>
</dbReference>
<evidence type="ECO:0000256" key="5">
    <source>
        <dbReference type="ARBA" id="ARBA00023242"/>
    </source>
</evidence>
<gene>
    <name evidence="8" type="ORF">BKA59DRAFT_478329</name>
</gene>
<evidence type="ECO:0000256" key="3">
    <source>
        <dbReference type="ARBA" id="ARBA00023015"/>
    </source>
</evidence>
<dbReference type="PANTHER" id="PTHR47660">
    <property type="entry name" value="TRANSCRIPTION FACTOR WITH C2H2 AND ZN(2)-CYS(6) DNA BINDING DOMAIN (EUROFUNG)-RELATED-RELATED"/>
    <property type="match status" value="1"/>
</dbReference>
<keyword evidence="5" id="KW-0539">Nucleus</keyword>
<evidence type="ECO:0000256" key="6">
    <source>
        <dbReference type="SAM" id="MobiDB-lite"/>
    </source>
</evidence>
<dbReference type="GO" id="GO:0000981">
    <property type="term" value="F:DNA-binding transcription factor activity, RNA polymerase II-specific"/>
    <property type="evidence" value="ECO:0007669"/>
    <property type="project" value="InterPro"/>
</dbReference>
<feature type="region of interest" description="Disordered" evidence="6">
    <location>
        <begin position="60"/>
        <end position="97"/>
    </location>
</feature>
<dbReference type="AlphaFoldDB" id="A0A8K0S1U6"/>
<comment type="caution">
    <text evidence="8">The sequence shown here is derived from an EMBL/GenBank/DDBJ whole genome shotgun (WGS) entry which is preliminary data.</text>
</comment>
<protein>
    <recommendedName>
        <fullName evidence="7">Zn(2)-C6 fungal-type domain-containing protein</fullName>
    </recommendedName>
</protein>
<dbReference type="GO" id="GO:0008270">
    <property type="term" value="F:zinc ion binding"/>
    <property type="evidence" value="ECO:0007669"/>
    <property type="project" value="InterPro"/>
</dbReference>
<dbReference type="EMBL" id="JAGPXF010000004">
    <property type="protein sequence ID" value="KAH7246734.1"/>
    <property type="molecule type" value="Genomic_DNA"/>
</dbReference>
<organism evidence="8 9">
    <name type="scientific">Fusarium tricinctum</name>
    <dbReference type="NCBI Taxonomy" id="61284"/>
    <lineage>
        <taxon>Eukaryota</taxon>
        <taxon>Fungi</taxon>
        <taxon>Dikarya</taxon>
        <taxon>Ascomycota</taxon>
        <taxon>Pezizomycotina</taxon>
        <taxon>Sordariomycetes</taxon>
        <taxon>Hypocreomycetidae</taxon>
        <taxon>Hypocreales</taxon>
        <taxon>Nectriaceae</taxon>
        <taxon>Fusarium</taxon>
        <taxon>Fusarium tricinctum species complex</taxon>
    </lineage>
</organism>
<keyword evidence="4" id="KW-0804">Transcription</keyword>
<reference evidence="8" key="1">
    <citation type="journal article" date="2021" name="Nat. Commun.">
        <title>Genetic determinants of endophytism in the Arabidopsis root mycobiome.</title>
        <authorList>
            <person name="Mesny F."/>
            <person name="Miyauchi S."/>
            <person name="Thiergart T."/>
            <person name="Pickel B."/>
            <person name="Atanasova L."/>
            <person name="Karlsson M."/>
            <person name="Huettel B."/>
            <person name="Barry K.W."/>
            <person name="Haridas S."/>
            <person name="Chen C."/>
            <person name="Bauer D."/>
            <person name="Andreopoulos W."/>
            <person name="Pangilinan J."/>
            <person name="LaButti K."/>
            <person name="Riley R."/>
            <person name="Lipzen A."/>
            <person name="Clum A."/>
            <person name="Drula E."/>
            <person name="Henrissat B."/>
            <person name="Kohler A."/>
            <person name="Grigoriev I.V."/>
            <person name="Martin F.M."/>
            <person name="Hacquard S."/>
        </authorList>
    </citation>
    <scope>NUCLEOTIDE SEQUENCE</scope>
    <source>
        <strain evidence="8">MPI-SDFR-AT-0068</strain>
    </source>
</reference>
<dbReference type="InterPro" id="IPR036864">
    <property type="entry name" value="Zn2-C6_fun-type_DNA-bd_sf"/>
</dbReference>
<dbReference type="SUPFAM" id="SSF57701">
    <property type="entry name" value="Zn2/Cys6 DNA-binding domain"/>
    <property type="match status" value="1"/>
</dbReference>
<feature type="compositionally biased region" description="Polar residues" evidence="6">
    <location>
        <begin position="71"/>
        <end position="81"/>
    </location>
</feature>
<name>A0A8K0S1U6_9HYPO</name>
<keyword evidence="2" id="KW-0862">Zinc</keyword>
<dbReference type="CDD" id="cd00067">
    <property type="entry name" value="GAL4"/>
    <property type="match status" value="1"/>
</dbReference>
<feature type="domain" description="Zn(2)-C6 fungal-type" evidence="7">
    <location>
        <begin position="8"/>
        <end position="38"/>
    </location>
</feature>
<dbReference type="Gene3D" id="4.10.240.10">
    <property type="entry name" value="Zn(2)-C6 fungal-type DNA-binding domain"/>
    <property type="match status" value="1"/>
</dbReference>
<evidence type="ECO:0000313" key="8">
    <source>
        <dbReference type="EMBL" id="KAH7246734.1"/>
    </source>
</evidence>
<keyword evidence="3" id="KW-0805">Transcription regulation</keyword>
<evidence type="ECO:0000313" key="9">
    <source>
        <dbReference type="Proteomes" id="UP000813427"/>
    </source>
</evidence>
<dbReference type="InterPro" id="IPR001138">
    <property type="entry name" value="Zn2Cys6_DnaBD"/>
</dbReference>
<dbReference type="OrthoDB" id="4216928at2759"/>
<dbReference type="Proteomes" id="UP000813427">
    <property type="component" value="Unassembled WGS sequence"/>
</dbReference>
<dbReference type="PROSITE" id="PS50048">
    <property type="entry name" value="ZN2_CY6_FUNGAL_2"/>
    <property type="match status" value="1"/>
</dbReference>
<evidence type="ECO:0000256" key="1">
    <source>
        <dbReference type="ARBA" id="ARBA00022723"/>
    </source>
</evidence>
<evidence type="ECO:0000256" key="2">
    <source>
        <dbReference type="ARBA" id="ARBA00022833"/>
    </source>
</evidence>
<proteinExistence type="predicted"/>
<dbReference type="SMART" id="SM00066">
    <property type="entry name" value="GAL4"/>
    <property type="match status" value="1"/>
</dbReference>
<keyword evidence="1" id="KW-0479">Metal-binding</keyword>
<dbReference type="PROSITE" id="PS00463">
    <property type="entry name" value="ZN2_CY6_FUNGAL_1"/>
    <property type="match status" value="1"/>
</dbReference>